<evidence type="ECO:0000313" key="4">
    <source>
        <dbReference type="Proteomes" id="UP000663722"/>
    </source>
</evidence>
<feature type="region of interest" description="Disordered" evidence="1">
    <location>
        <begin position="21"/>
        <end position="46"/>
    </location>
</feature>
<gene>
    <name evidence="3" type="ORF">dnm_028830</name>
</gene>
<dbReference type="KEGG" id="dmm:dnm_028830"/>
<organism evidence="3 4">
    <name type="scientific">Desulfonema magnum</name>
    <dbReference type="NCBI Taxonomy" id="45655"/>
    <lineage>
        <taxon>Bacteria</taxon>
        <taxon>Pseudomonadati</taxon>
        <taxon>Thermodesulfobacteriota</taxon>
        <taxon>Desulfobacteria</taxon>
        <taxon>Desulfobacterales</taxon>
        <taxon>Desulfococcaceae</taxon>
        <taxon>Desulfonema</taxon>
    </lineage>
</organism>
<keyword evidence="4" id="KW-1185">Reference proteome</keyword>
<protein>
    <submittedName>
        <fullName evidence="3">Uncharacterized protein</fullName>
    </submittedName>
</protein>
<dbReference type="Gene3D" id="3.30.1490.300">
    <property type="match status" value="1"/>
</dbReference>
<keyword evidence="2" id="KW-1133">Transmembrane helix</keyword>
<name>A0A975BK49_9BACT</name>
<dbReference type="RefSeq" id="WP_207682309.1">
    <property type="nucleotide sequence ID" value="NZ_CP061800.1"/>
</dbReference>
<proteinExistence type="predicted"/>
<dbReference type="Proteomes" id="UP000663722">
    <property type="component" value="Chromosome"/>
</dbReference>
<feature type="transmembrane region" description="Helical" evidence="2">
    <location>
        <begin position="483"/>
        <end position="501"/>
    </location>
</feature>
<keyword evidence="2" id="KW-0472">Membrane</keyword>
<evidence type="ECO:0000256" key="2">
    <source>
        <dbReference type="SAM" id="Phobius"/>
    </source>
</evidence>
<keyword evidence="2" id="KW-0812">Transmembrane</keyword>
<reference evidence="3" key="1">
    <citation type="journal article" date="2021" name="Microb. Physiol.">
        <title>Proteogenomic Insights into the Physiology of Marine, Sulfate-Reducing, Filamentous Desulfonema limicola and Desulfonema magnum.</title>
        <authorList>
            <person name="Schnaars V."/>
            <person name="Wohlbrand L."/>
            <person name="Scheve S."/>
            <person name="Hinrichs C."/>
            <person name="Reinhardt R."/>
            <person name="Rabus R."/>
        </authorList>
    </citation>
    <scope>NUCLEOTIDE SEQUENCE</scope>
    <source>
        <strain evidence="3">4be13</strain>
    </source>
</reference>
<dbReference type="Gene3D" id="3.30.420.40">
    <property type="match status" value="2"/>
</dbReference>
<dbReference type="EMBL" id="CP061800">
    <property type="protein sequence ID" value="QTA86858.1"/>
    <property type="molecule type" value="Genomic_DNA"/>
</dbReference>
<dbReference type="AlphaFoldDB" id="A0A975BK49"/>
<sequence>MHKHDEISSTERLLDLIRGHSGENSGLETQKPAMENPVSDSRSPVSGFRDSLRKVLSFGRKQVTIGVGIRPDELRLIKIRHASDQKQELLDYLTIPFKSDPNHLKAVIKRFCDSPKKNPDIWSSVSTSGFQIRHIKIPKVSKKEIANAVYWTYKKQNAFDEKEKIFDFEVLGNTVENGIEKIQVIAYTVPRQHVEELKSLFLKSGFPLTGISVHPFFLQNLFKVRWIKTDNKNVCILHIGMNRSRIDIFLSDGNLVLSRSFKAGMNSMVEAIKQKMNKGHSQSSAMLSDTEDSSMTQHIKTPLDARSLPKARIETEQTREIFFRFIHVSSDMSTLPKFSNPLTGTWTDIPEEDIFEMIKAPLKRVARQAEITINYYRSNFNNQDVGKIYISGQISMRQRCVDYICDYLDIPGEPADPFAVQESSVPDLIRVTAEKTLPESPSERSAFAPATGMALSRNSFTPNFIFTYKEKEKFAKIRRINHAIYACLFFIMLLCIGTYYWQDMLAVSKTSRLTRLKLQMETYRPFMDKNLILKKAIQIKRTRQTLKAYSKKYMMMAIISELSKLTPSNIRLLNFTADIGRIAEPGKEGAERTAKEKPVVILNGVIMGDAGTFESSLANYLAGLKKSPIFDQPVIKNRSVGFIESQEVLQFTAHLKL</sequence>
<evidence type="ECO:0000256" key="1">
    <source>
        <dbReference type="SAM" id="MobiDB-lite"/>
    </source>
</evidence>
<evidence type="ECO:0000313" key="3">
    <source>
        <dbReference type="EMBL" id="QTA86858.1"/>
    </source>
</evidence>
<accession>A0A975BK49</accession>